<reference evidence="3" key="1">
    <citation type="journal article" date="2019" name="Int. J. Syst. Evol. Microbiol.">
        <title>The Global Catalogue of Microorganisms (GCM) 10K type strain sequencing project: providing services to taxonomists for standard genome sequencing and annotation.</title>
        <authorList>
            <consortium name="The Broad Institute Genomics Platform"/>
            <consortium name="The Broad Institute Genome Sequencing Center for Infectious Disease"/>
            <person name="Wu L."/>
            <person name="Ma J."/>
        </authorList>
    </citation>
    <scope>NUCLEOTIDE SEQUENCE [LARGE SCALE GENOMIC DNA]</scope>
    <source>
        <strain evidence="3">JCM 12393</strain>
    </source>
</reference>
<feature type="chain" id="PRO_5045429516" evidence="1">
    <location>
        <begin position="26"/>
        <end position="135"/>
    </location>
</feature>
<evidence type="ECO:0000256" key="1">
    <source>
        <dbReference type="SAM" id="SignalP"/>
    </source>
</evidence>
<dbReference type="RefSeq" id="WP_344325808.1">
    <property type="nucleotide sequence ID" value="NZ_BAAAKJ010000036.1"/>
</dbReference>
<name>A0ABN1XMD2_9ACTN</name>
<dbReference type="EMBL" id="BAAAKJ010000036">
    <property type="protein sequence ID" value="GAA1385442.1"/>
    <property type="molecule type" value="Genomic_DNA"/>
</dbReference>
<organism evidence="2 3">
    <name type="scientific">Kitasatospora putterlickiae</name>
    <dbReference type="NCBI Taxonomy" id="221725"/>
    <lineage>
        <taxon>Bacteria</taxon>
        <taxon>Bacillati</taxon>
        <taxon>Actinomycetota</taxon>
        <taxon>Actinomycetes</taxon>
        <taxon>Kitasatosporales</taxon>
        <taxon>Streptomycetaceae</taxon>
        <taxon>Kitasatospora</taxon>
    </lineage>
</organism>
<gene>
    <name evidence="2" type="ORF">GCM10009639_08040</name>
</gene>
<protein>
    <submittedName>
        <fullName evidence="2">Uncharacterized protein</fullName>
    </submittedName>
</protein>
<keyword evidence="3" id="KW-1185">Reference proteome</keyword>
<keyword evidence="1" id="KW-0732">Signal</keyword>
<sequence length="135" mass="13210">MKRFVAVLAAGAALSGLGVAGATQAAARPTGTTTCGYGVGTSVCLTIDGRLASATGWVGPVGGRPQMAEFELELRTTSGSGLEREDLGAVVGSSGITVGPVASTVPCGVGIIATFTTVRIGWPTVSATVTVPAVC</sequence>
<dbReference type="Proteomes" id="UP001499863">
    <property type="component" value="Unassembled WGS sequence"/>
</dbReference>
<comment type="caution">
    <text evidence="2">The sequence shown here is derived from an EMBL/GenBank/DDBJ whole genome shotgun (WGS) entry which is preliminary data.</text>
</comment>
<evidence type="ECO:0000313" key="2">
    <source>
        <dbReference type="EMBL" id="GAA1385442.1"/>
    </source>
</evidence>
<evidence type="ECO:0000313" key="3">
    <source>
        <dbReference type="Proteomes" id="UP001499863"/>
    </source>
</evidence>
<accession>A0ABN1XMD2</accession>
<proteinExistence type="predicted"/>
<feature type="signal peptide" evidence="1">
    <location>
        <begin position="1"/>
        <end position="25"/>
    </location>
</feature>